<dbReference type="PANTHER" id="PTHR42749:SF1">
    <property type="entry name" value="CELL SHAPE-DETERMINING PROTEIN MREB"/>
    <property type="match status" value="1"/>
</dbReference>
<name>A0A4S9SRI1_AURPU</name>
<gene>
    <name evidence="1" type="ORF">D6C91_07323</name>
</gene>
<dbReference type="CDD" id="cd10170">
    <property type="entry name" value="ASKHA_NBD_HSP70"/>
    <property type="match status" value="1"/>
</dbReference>
<organism evidence="1 2">
    <name type="scientific">Aureobasidium pullulans</name>
    <name type="common">Black yeast</name>
    <name type="synonym">Pullularia pullulans</name>
    <dbReference type="NCBI Taxonomy" id="5580"/>
    <lineage>
        <taxon>Eukaryota</taxon>
        <taxon>Fungi</taxon>
        <taxon>Dikarya</taxon>
        <taxon>Ascomycota</taxon>
        <taxon>Pezizomycotina</taxon>
        <taxon>Dothideomycetes</taxon>
        <taxon>Dothideomycetidae</taxon>
        <taxon>Dothideales</taxon>
        <taxon>Saccotheciaceae</taxon>
        <taxon>Aureobasidium</taxon>
    </lineage>
</organism>
<dbReference type="Gene3D" id="3.30.420.40">
    <property type="match status" value="2"/>
</dbReference>
<comment type="caution">
    <text evidence="1">The sequence shown here is derived from an EMBL/GenBank/DDBJ whole genome shotgun (WGS) entry which is preliminary data.</text>
</comment>
<proteinExistence type="predicted"/>
<evidence type="ECO:0008006" key="3">
    <source>
        <dbReference type="Google" id="ProtNLM"/>
    </source>
</evidence>
<dbReference type="InterPro" id="IPR043129">
    <property type="entry name" value="ATPase_NBD"/>
</dbReference>
<dbReference type="AlphaFoldDB" id="A0A4S9SRI1"/>
<dbReference type="Gene3D" id="3.90.640.10">
    <property type="entry name" value="Actin, Chain A, domain 4"/>
    <property type="match status" value="1"/>
</dbReference>
<evidence type="ECO:0000313" key="1">
    <source>
        <dbReference type="EMBL" id="THZ14430.1"/>
    </source>
</evidence>
<protein>
    <recommendedName>
        <fullName evidence="3">Actin-like ATPase domain-containing protein</fullName>
    </recommendedName>
</protein>
<dbReference type="Proteomes" id="UP000308005">
    <property type="component" value="Unassembled WGS sequence"/>
</dbReference>
<evidence type="ECO:0000313" key="2">
    <source>
        <dbReference type="Proteomes" id="UP000308005"/>
    </source>
</evidence>
<dbReference type="SUPFAM" id="SSF53067">
    <property type="entry name" value="Actin-like ATPase domain"/>
    <property type="match status" value="1"/>
</dbReference>
<accession>A0A4S9SRI1</accession>
<reference evidence="1 2" key="1">
    <citation type="submission" date="2018-10" db="EMBL/GenBank/DDBJ databases">
        <title>Fifty Aureobasidium pullulans genomes reveal a recombining polyextremotolerant generalist.</title>
        <authorList>
            <person name="Gostincar C."/>
            <person name="Turk M."/>
            <person name="Zajc J."/>
            <person name="Gunde-Cimerman N."/>
        </authorList>
    </citation>
    <scope>NUCLEOTIDE SEQUENCE [LARGE SCALE GENOMIC DNA]</scope>
    <source>
        <strain evidence="1 2">EXF-3863</strain>
    </source>
</reference>
<sequence length="607" mass="68769">MNSSAVDPEIVVGIDFGMTCTGVAYSVSPEWSSPTTIQHWPGKLGFETRNKVDTILAYKPEGGRPVSWGFLVDHNRDDLILQELFKLWLDPGYREEADSQGAGITIQEARASFVDYMRCLYEAILAHFDDTYPRWRTRQVEFLFSVPTTWETPITIATTEGLLKEAGFGSEPGHVAKISLTEAEAAAVYVSKQSYQVGDIFLVCDAGGGTTDINALKVKDNRSFRTELEPLRSVQGEAVGSTLIDYKVESIIAERLGRIAKVLRESPDKVARSMMTDRFTTFKCSFKSKTQNDLDLLLPIPGLPPGINYPAAHVRNSMMVITRNELQTVFDEMIDRVFALIDGEIRKLQTSHPGDNISYLVVSGGFGSSPYLKQRLRKRYELNERDELFNARSIKILSAKEPQLAVCHGLVINRVQELKTRMSVYTERCCRNSYGIVVRQLYDPMLHQGEDICHDGRDKQKWAENQIHWLVKKVCFLSDHASSNGQRVSVKEGVTHPYRLKLNRGAEQIPWTTHIVMSSLSADQLPRSTKHRGGKPLCVLESFIDDRALTLKNRHWYNVGRQYYRAEFDMKVIVGPADIRFEIWTKEGRISEAHEDIEVIWDPLITG</sequence>
<dbReference type="EMBL" id="QZBM01000422">
    <property type="protein sequence ID" value="THZ14430.1"/>
    <property type="molecule type" value="Genomic_DNA"/>
</dbReference>
<dbReference type="PANTHER" id="PTHR42749">
    <property type="entry name" value="CELL SHAPE-DETERMINING PROTEIN MREB"/>
    <property type="match status" value="1"/>
</dbReference>